<dbReference type="Pfam" id="PF14238">
    <property type="entry name" value="DUF4340"/>
    <property type="match status" value="1"/>
</dbReference>
<dbReference type="RefSeq" id="WP_330927773.1">
    <property type="nucleotide sequence ID" value="NZ_CP119075.1"/>
</dbReference>
<dbReference type="AlphaFoldDB" id="A0AAF0I662"/>
<keyword evidence="4" id="KW-1185">Reference proteome</keyword>
<sequence>MNLKTLTISVIILTLLSAGVAFLNRPSAPANVDPRVGQPLLDATIAAAANDLTLTHAGTTVELTRDDQGEWTVASYHDLPADVAKLSRFVRELTEATVDRIVTRDPERAARLDFGSSEIAITTADEQSWTAHLGKDAERGGRYVRFDSAPDAPAYLARLSSYLDGTPKNWANSKMIGLTAEDVASISFAVAETDALTASRSEPGGSWSSTDLPEGQRLKDSRLTSMLSSLANLRFTDTAPRDAPDAVDAAASAESRTVTLTTFDGQTVSIALARRAARTVEKDPAEIAPPTEAADDEGPTIPEDTTETIPAGPVFASVTGDADLAPLTDAPERLAFKVSDYSFTGLPTAITELYEPIPAPPGETDGAAGPTP</sequence>
<reference evidence="3" key="1">
    <citation type="submission" date="2023-03" db="EMBL/GenBank/DDBJ databases">
        <title>Lomoglobus Profundus gen. nov., sp. nov., a novel member of the phylum Verrucomicrobia, isolated from deep-marine sediment of South China Sea.</title>
        <authorList>
            <person name="Ahmad T."/>
            <person name="Ishaq S.E."/>
            <person name="Wang F."/>
        </authorList>
    </citation>
    <scope>NUCLEOTIDE SEQUENCE</scope>
    <source>
        <strain evidence="3">LMO-M01</strain>
    </source>
</reference>
<dbReference type="Proteomes" id="UP001218638">
    <property type="component" value="Chromosome"/>
</dbReference>
<organism evidence="3 4">
    <name type="scientific">Synoicihabitans lomoniglobus</name>
    <dbReference type="NCBI Taxonomy" id="2909285"/>
    <lineage>
        <taxon>Bacteria</taxon>
        <taxon>Pseudomonadati</taxon>
        <taxon>Verrucomicrobiota</taxon>
        <taxon>Opitutia</taxon>
        <taxon>Opitutales</taxon>
        <taxon>Opitutaceae</taxon>
        <taxon>Synoicihabitans</taxon>
    </lineage>
</organism>
<protein>
    <submittedName>
        <fullName evidence="3">DUF4340 domain-containing protein</fullName>
    </submittedName>
</protein>
<accession>A0AAF0I662</accession>
<feature type="region of interest" description="Disordered" evidence="1">
    <location>
        <begin position="281"/>
        <end position="314"/>
    </location>
</feature>
<feature type="region of interest" description="Disordered" evidence="1">
    <location>
        <begin position="197"/>
        <end position="217"/>
    </location>
</feature>
<gene>
    <name evidence="3" type="ORF">PXH66_03490</name>
</gene>
<evidence type="ECO:0000313" key="4">
    <source>
        <dbReference type="Proteomes" id="UP001218638"/>
    </source>
</evidence>
<evidence type="ECO:0000259" key="2">
    <source>
        <dbReference type="Pfam" id="PF14238"/>
    </source>
</evidence>
<name>A0AAF0I662_9BACT</name>
<dbReference type="InterPro" id="IPR025641">
    <property type="entry name" value="DUF4340"/>
</dbReference>
<evidence type="ECO:0000313" key="3">
    <source>
        <dbReference type="EMBL" id="WED65911.1"/>
    </source>
</evidence>
<feature type="compositionally biased region" description="Low complexity" evidence="1">
    <location>
        <begin position="299"/>
        <end position="310"/>
    </location>
</feature>
<dbReference type="EMBL" id="CP119075">
    <property type="protein sequence ID" value="WED65911.1"/>
    <property type="molecule type" value="Genomic_DNA"/>
</dbReference>
<feature type="domain" description="DUF4340" evidence="2">
    <location>
        <begin position="71"/>
        <end position="245"/>
    </location>
</feature>
<feature type="compositionally biased region" description="Polar residues" evidence="1">
    <location>
        <begin position="197"/>
        <end position="211"/>
    </location>
</feature>
<proteinExistence type="predicted"/>
<dbReference type="KEGG" id="slom:PXH66_03490"/>
<evidence type="ECO:0000256" key="1">
    <source>
        <dbReference type="SAM" id="MobiDB-lite"/>
    </source>
</evidence>